<feature type="domain" description="Glycosyltransferase 2-like" evidence="1">
    <location>
        <begin position="3"/>
        <end position="141"/>
    </location>
</feature>
<dbReference type="InterPro" id="IPR050834">
    <property type="entry name" value="Glycosyltransf_2"/>
</dbReference>
<dbReference type="OrthoDB" id="761861at2"/>
<evidence type="ECO:0000259" key="1">
    <source>
        <dbReference type="Pfam" id="PF00535"/>
    </source>
</evidence>
<evidence type="ECO:0000313" key="2">
    <source>
        <dbReference type="EMBL" id="ALJ04663.1"/>
    </source>
</evidence>
<evidence type="ECO:0000313" key="3">
    <source>
        <dbReference type="Proteomes" id="UP000057981"/>
    </source>
</evidence>
<reference evidence="2 3" key="1">
    <citation type="submission" date="2015-10" db="EMBL/GenBank/DDBJ databases">
        <authorList>
            <person name="Gilbert D.G."/>
        </authorList>
    </citation>
    <scope>NUCLEOTIDE SEQUENCE [LARGE SCALE GENOMIC DNA]</scope>
    <source>
        <strain evidence="3">HZ-22</strain>
    </source>
</reference>
<organism evidence="2 3">
    <name type="scientific">Pseudalgibacter alginicilyticus</name>
    <dbReference type="NCBI Taxonomy" id="1736674"/>
    <lineage>
        <taxon>Bacteria</taxon>
        <taxon>Pseudomonadati</taxon>
        <taxon>Bacteroidota</taxon>
        <taxon>Flavobacteriia</taxon>
        <taxon>Flavobacteriales</taxon>
        <taxon>Flavobacteriaceae</taxon>
        <taxon>Pseudalgibacter</taxon>
    </lineage>
</organism>
<dbReference type="STRING" id="1736674.APS56_05735"/>
<name>A0A0P0CJV4_9FLAO</name>
<dbReference type="EMBL" id="CP012898">
    <property type="protein sequence ID" value="ALJ04663.1"/>
    <property type="molecule type" value="Genomic_DNA"/>
</dbReference>
<dbReference type="PANTHER" id="PTHR43685:SF2">
    <property type="entry name" value="GLYCOSYLTRANSFERASE 2-LIKE DOMAIN-CONTAINING PROTEIN"/>
    <property type="match status" value="1"/>
</dbReference>
<accession>A0A0P0CJV4</accession>
<dbReference type="PANTHER" id="PTHR43685">
    <property type="entry name" value="GLYCOSYLTRANSFERASE"/>
    <property type="match status" value="1"/>
</dbReference>
<keyword evidence="3" id="KW-1185">Reference proteome</keyword>
<dbReference type="KEGG" id="ahz:APS56_05735"/>
<gene>
    <name evidence="2" type="ORF">APS56_05735</name>
</gene>
<dbReference type="SUPFAM" id="SSF53448">
    <property type="entry name" value="Nucleotide-diphospho-sugar transferases"/>
    <property type="match status" value="1"/>
</dbReference>
<dbReference type="Pfam" id="PF00535">
    <property type="entry name" value="Glycos_transf_2"/>
    <property type="match status" value="1"/>
</dbReference>
<dbReference type="InterPro" id="IPR029044">
    <property type="entry name" value="Nucleotide-diphossugar_trans"/>
</dbReference>
<dbReference type="CDD" id="cd00761">
    <property type="entry name" value="Glyco_tranf_GTA_type"/>
    <property type="match status" value="1"/>
</dbReference>
<protein>
    <recommendedName>
        <fullName evidence="1">Glycosyltransferase 2-like domain-containing protein</fullName>
    </recommendedName>
</protein>
<sequence>MLSILIPTYNYNTYPLAVQIENLAVKSGIQFEIICIDDGSNSILNHKNEKINTLTNSQFIAAENNVGLSNNRNVLAQASKFDYLLFIDGDSIIIDDFFITNYLEAINKNTDVVYGGRVHPKNVESNRKLRWKYGVYVEDLPASVRKKNTYKCVLFNNTLIKKTIFNNIKFEKSIVNYGHEDTVFAYKINKLKLSVLHIDNPILHGDVDFNEVFLSKTKKSLNNLNSIYKTNLVDSNFITFLKVFNKLKLLKLNYLLAYFYRITKPYYRLQLTSKHPSLFVFNVFRLTYFCNINLKK</sequence>
<dbReference type="Proteomes" id="UP000057981">
    <property type="component" value="Chromosome"/>
</dbReference>
<dbReference type="InterPro" id="IPR001173">
    <property type="entry name" value="Glyco_trans_2-like"/>
</dbReference>
<dbReference type="Gene3D" id="3.90.550.10">
    <property type="entry name" value="Spore Coat Polysaccharide Biosynthesis Protein SpsA, Chain A"/>
    <property type="match status" value="1"/>
</dbReference>
<proteinExistence type="predicted"/>
<dbReference type="AlphaFoldDB" id="A0A0P0CJV4"/>
<dbReference type="RefSeq" id="WP_054725849.1">
    <property type="nucleotide sequence ID" value="NZ_CP012898.1"/>
</dbReference>